<keyword evidence="3" id="KW-1003">Cell membrane</keyword>
<feature type="non-terminal residue" evidence="9">
    <location>
        <position position="1"/>
    </location>
</feature>
<dbReference type="SUPFAM" id="SSF161098">
    <property type="entry name" value="MetI-like"/>
    <property type="match status" value="1"/>
</dbReference>
<dbReference type="Gene3D" id="1.10.3720.10">
    <property type="entry name" value="MetI-like"/>
    <property type="match status" value="1"/>
</dbReference>
<evidence type="ECO:0000313" key="10">
    <source>
        <dbReference type="Proteomes" id="UP000555836"/>
    </source>
</evidence>
<comment type="subcellular location">
    <subcellularLocation>
        <location evidence="1 7">Cell membrane</location>
        <topology evidence="1 7">Multi-pass membrane protein</topology>
    </subcellularLocation>
</comment>
<protein>
    <submittedName>
        <fullName evidence="9">ABC transporter permease subunit</fullName>
    </submittedName>
</protein>
<evidence type="ECO:0000256" key="1">
    <source>
        <dbReference type="ARBA" id="ARBA00004651"/>
    </source>
</evidence>
<dbReference type="CDD" id="cd06261">
    <property type="entry name" value="TM_PBP2"/>
    <property type="match status" value="1"/>
</dbReference>
<keyword evidence="5 7" id="KW-1133">Transmembrane helix</keyword>
<organism evidence="9 10">
    <name type="scientific">Vibrio parahaemolyticus</name>
    <dbReference type="NCBI Taxonomy" id="670"/>
    <lineage>
        <taxon>Bacteria</taxon>
        <taxon>Pseudomonadati</taxon>
        <taxon>Pseudomonadota</taxon>
        <taxon>Gammaproteobacteria</taxon>
        <taxon>Vibrionales</taxon>
        <taxon>Vibrionaceae</taxon>
        <taxon>Vibrio</taxon>
    </lineage>
</organism>
<dbReference type="InterPro" id="IPR035906">
    <property type="entry name" value="MetI-like_sf"/>
</dbReference>
<evidence type="ECO:0000256" key="3">
    <source>
        <dbReference type="ARBA" id="ARBA00022475"/>
    </source>
</evidence>
<feature type="domain" description="ABC transmembrane type-1" evidence="8">
    <location>
        <begin position="1"/>
        <end position="86"/>
    </location>
</feature>
<sequence length="86" mass="8944">ASTLGASPLKVFLTITLPLTIPGIITGTMLSFARSLGEFGATISFVSNIPGETQTIPLAMYNFIETPGAEMQAARLCIISIALALS</sequence>
<name>A0A7Y0S1U9_VIBPH</name>
<keyword evidence="6 7" id="KW-0472">Membrane</keyword>
<dbReference type="Pfam" id="PF00528">
    <property type="entry name" value="BPD_transp_1"/>
    <property type="match status" value="1"/>
</dbReference>
<evidence type="ECO:0000256" key="5">
    <source>
        <dbReference type="ARBA" id="ARBA00022989"/>
    </source>
</evidence>
<evidence type="ECO:0000256" key="7">
    <source>
        <dbReference type="RuleBase" id="RU363032"/>
    </source>
</evidence>
<dbReference type="PANTHER" id="PTHR30183:SF3">
    <property type="entry name" value="MOLYBDENUM TRANSPORT SYSTEM PERMEASE PROTEIN MODB"/>
    <property type="match status" value="1"/>
</dbReference>
<evidence type="ECO:0000313" key="9">
    <source>
        <dbReference type="EMBL" id="NMU24833.1"/>
    </source>
</evidence>
<dbReference type="PROSITE" id="PS50928">
    <property type="entry name" value="ABC_TM1"/>
    <property type="match status" value="1"/>
</dbReference>
<comment type="similarity">
    <text evidence="7">Belongs to the binding-protein-dependent transport system permease family.</text>
</comment>
<comment type="caution">
    <text evidence="7">Lacks conserved residue(s) required for the propagation of feature annotation.</text>
</comment>
<dbReference type="Proteomes" id="UP000555836">
    <property type="component" value="Unassembled WGS sequence"/>
</dbReference>
<keyword evidence="2 7" id="KW-0813">Transport</keyword>
<reference evidence="9 10" key="1">
    <citation type="submission" date="2020-04" db="EMBL/GenBank/DDBJ databases">
        <title>Whole-genome sequencing of Vibrio spp. from China reveals different genetic environments of blaCTX-M-14 among diverse lineages.</title>
        <authorList>
            <person name="Zheng Z."/>
            <person name="Ye L."/>
            <person name="Chen S."/>
        </authorList>
    </citation>
    <scope>NUCLEOTIDE SEQUENCE [LARGE SCALE GENOMIC DNA]</scope>
    <source>
        <strain evidence="9 10">Vb0574</strain>
    </source>
</reference>
<evidence type="ECO:0000256" key="4">
    <source>
        <dbReference type="ARBA" id="ARBA00022692"/>
    </source>
</evidence>
<evidence type="ECO:0000256" key="6">
    <source>
        <dbReference type="ARBA" id="ARBA00023136"/>
    </source>
</evidence>
<dbReference type="GO" id="GO:0055085">
    <property type="term" value="P:transmembrane transport"/>
    <property type="evidence" value="ECO:0007669"/>
    <property type="project" value="InterPro"/>
</dbReference>
<comment type="caution">
    <text evidence="9">The sequence shown here is derived from an EMBL/GenBank/DDBJ whole genome shotgun (WGS) entry which is preliminary data.</text>
</comment>
<evidence type="ECO:0000256" key="2">
    <source>
        <dbReference type="ARBA" id="ARBA00022448"/>
    </source>
</evidence>
<evidence type="ECO:0000259" key="8">
    <source>
        <dbReference type="PROSITE" id="PS50928"/>
    </source>
</evidence>
<accession>A0A7Y0S1U9</accession>
<keyword evidence="4 7" id="KW-0812">Transmembrane</keyword>
<dbReference type="PANTHER" id="PTHR30183">
    <property type="entry name" value="MOLYBDENUM TRANSPORT SYSTEM PERMEASE PROTEIN MODB"/>
    <property type="match status" value="1"/>
</dbReference>
<proteinExistence type="inferred from homology"/>
<feature type="non-terminal residue" evidence="9">
    <location>
        <position position="86"/>
    </location>
</feature>
<feature type="transmembrane region" description="Helical" evidence="7">
    <location>
        <begin position="12"/>
        <end position="33"/>
    </location>
</feature>
<dbReference type="EMBL" id="JABCLD010000557">
    <property type="protein sequence ID" value="NMU24833.1"/>
    <property type="molecule type" value="Genomic_DNA"/>
</dbReference>
<dbReference type="AlphaFoldDB" id="A0A7Y0S1U9"/>
<gene>
    <name evidence="9" type="ORF">HKB21_04280</name>
</gene>
<dbReference type="InterPro" id="IPR000515">
    <property type="entry name" value="MetI-like"/>
</dbReference>
<dbReference type="GO" id="GO:0005886">
    <property type="term" value="C:plasma membrane"/>
    <property type="evidence" value="ECO:0007669"/>
    <property type="project" value="UniProtKB-SubCell"/>
</dbReference>